<dbReference type="InterPro" id="IPR014729">
    <property type="entry name" value="Rossmann-like_a/b/a_fold"/>
</dbReference>
<dbReference type="Proteomes" id="UP000232875">
    <property type="component" value="Unassembled WGS sequence"/>
</dbReference>
<evidence type="ECO:0000313" key="12">
    <source>
        <dbReference type="Proteomes" id="UP000232875"/>
    </source>
</evidence>
<dbReference type="SUPFAM" id="SSF52402">
    <property type="entry name" value="Adenine nucleotide alpha hydrolases-like"/>
    <property type="match status" value="1"/>
</dbReference>
<feature type="domain" description="Diphthamide synthase" evidence="10">
    <location>
        <begin position="94"/>
        <end position="243"/>
    </location>
</feature>
<dbReference type="STRING" id="2020962.A0A2N1JBN4"/>
<reference evidence="11 12" key="1">
    <citation type="submission" date="2017-10" db="EMBL/GenBank/DDBJ databases">
        <title>A novel species of cold-tolerant Malassezia isolated from bats.</title>
        <authorList>
            <person name="Lorch J.M."/>
            <person name="Palmer J.M."/>
            <person name="Vanderwolf K.J."/>
            <person name="Schmidt K.Z."/>
            <person name="Verant M.L."/>
            <person name="Weller T.J."/>
            <person name="Blehert D.S."/>
        </authorList>
    </citation>
    <scope>NUCLEOTIDE SEQUENCE [LARGE SCALE GENOMIC DNA]</scope>
    <source>
        <strain evidence="11 12">NWHC:44797-103</strain>
    </source>
</reference>
<sequence>MKVVGLLSGGKDSCFNLCHCVLQGHTIVALATLAPPHGQDEMDSFMYQTVGHDAVQAIADAMHLPLYRAPIMGQALNQSSVYGAVDPRQGQGESEEDETEDLYRLLCTVQHHHPDITGVSVGAILSNYQRVRVEHVAMRASLQPLAYLWHRNQSTLLAEMNRCGLVAVLIKVAGIGLGERDLGKTLVALQPKLENLHALYGAHVCGEGGEYETLALDSLLFHERVHIEATETVLHSDAAFASVLYLRILRTALHPKDPSTFGAAAVAAQLQAPPLLDSMGAWTLAQARGVALQAPHASAPHATTLADLSIAHRGAWLAMGNVYHAAPTLEAQIQRIFDTVQVTLAQHAMTMADVCFVQIYLANPMHAASLDALYATRFGAAPPARAQASLPYTVPNVDVMLDVVACSAPTERRVLHIQSQSYWAPPSLGPCAQAVKADHRVFLAAQIGLVPSTLEVPVDEAVQSALALQHVRRVALAVREWSYAPCEGWIEGGIVWLASAHDPTAQLERAWETQLEGDASDDVFLQSVRAADWLGHHPAHVPLLFVHLARDALPRNAAVAWQLTANTGSSCAMEREAPCDPAFSRGTFVHNNVLCMYSMITTPYMASCALAMHRLCAPNSARR</sequence>
<evidence type="ECO:0000256" key="4">
    <source>
        <dbReference type="ARBA" id="ARBA00022598"/>
    </source>
</evidence>
<dbReference type="Gene3D" id="3.90.1490.10">
    <property type="entry name" value="putative n-type atp pyrophosphatase, domain 2"/>
    <property type="match status" value="1"/>
</dbReference>
<dbReference type="NCBIfam" id="TIGR00290">
    <property type="entry name" value="MJ0570_dom"/>
    <property type="match status" value="1"/>
</dbReference>
<dbReference type="GO" id="GO:0017183">
    <property type="term" value="P:protein histidyl modification to diphthamide"/>
    <property type="evidence" value="ECO:0007669"/>
    <property type="project" value="TreeGrafter"/>
</dbReference>
<dbReference type="InterPro" id="IPR002761">
    <property type="entry name" value="Diphthami_syn_dom"/>
</dbReference>
<comment type="catalytic activity">
    <reaction evidence="9">
        <text>diphthine-[translation elongation factor 2] + NH4(+) + ATP = diphthamide-[translation elongation factor 2] + AMP + diphosphate + H(+)</text>
        <dbReference type="Rhea" id="RHEA:19753"/>
        <dbReference type="Rhea" id="RHEA-COMP:10172"/>
        <dbReference type="Rhea" id="RHEA-COMP:10174"/>
        <dbReference type="ChEBI" id="CHEBI:15378"/>
        <dbReference type="ChEBI" id="CHEBI:16692"/>
        <dbReference type="ChEBI" id="CHEBI:28938"/>
        <dbReference type="ChEBI" id="CHEBI:30616"/>
        <dbReference type="ChEBI" id="CHEBI:33019"/>
        <dbReference type="ChEBI" id="CHEBI:82696"/>
        <dbReference type="ChEBI" id="CHEBI:456215"/>
        <dbReference type="EC" id="6.3.1.14"/>
    </reaction>
</comment>
<evidence type="ECO:0000256" key="7">
    <source>
        <dbReference type="ARBA" id="ARBA00029814"/>
    </source>
</evidence>
<dbReference type="PANTHER" id="PTHR12196">
    <property type="entry name" value="DOMAIN OF UNKNOWN FUNCTION 71 DUF71 -CONTAINING PROTEIN"/>
    <property type="match status" value="1"/>
</dbReference>
<dbReference type="CDD" id="cd01994">
    <property type="entry name" value="AANH_PF0828-like"/>
    <property type="match status" value="1"/>
</dbReference>
<dbReference type="GO" id="GO:0005524">
    <property type="term" value="F:ATP binding"/>
    <property type="evidence" value="ECO:0007669"/>
    <property type="project" value="UniProtKB-KW"/>
</dbReference>
<dbReference type="Pfam" id="PF01902">
    <property type="entry name" value="Diphthami_syn_2"/>
    <property type="match status" value="2"/>
</dbReference>
<evidence type="ECO:0000256" key="6">
    <source>
        <dbReference type="ARBA" id="ARBA00022840"/>
    </source>
</evidence>
<dbReference type="AlphaFoldDB" id="A0A2N1JBN4"/>
<evidence type="ECO:0000256" key="2">
    <source>
        <dbReference type="ARBA" id="ARBA00012089"/>
    </source>
</evidence>
<dbReference type="Gene3D" id="3.30.1330.40">
    <property type="entry name" value="RutC-like"/>
    <property type="match status" value="2"/>
</dbReference>
<dbReference type="FunFam" id="3.90.1490.10:FF:000001">
    <property type="entry name" value="Diphthine--ammonia ligase"/>
    <property type="match status" value="1"/>
</dbReference>
<dbReference type="FunFam" id="3.40.50.620:FF:000145">
    <property type="entry name" value="ATP-binding domain containing protein"/>
    <property type="match status" value="1"/>
</dbReference>
<gene>
    <name evidence="11" type="ORF">MVES_001864</name>
</gene>
<keyword evidence="4" id="KW-0436">Ligase</keyword>
<name>A0A2N1JBN4_9BASI</name>
<dbReference type="InterPro" id="IPR030662">
    <property type="entry name" value="DPH6/MJ0570"/>
</dbReference>
<evidence type="ECO:0000256" key="1">
    <source>
        <dbReference type="ARBA" id="ARBA00005156"/>
    </source>
</evidence>
<evidence type="ECO:0000256" key="3">
    <source>
        <dbReference type="ARBA" id="ARBA00018426"/>
    </source>
</evidence>
<dbReference type="OrthoDB" id="686384at2759"/>
<keyword evidence="12" id="KW-1185">Reference proteome</keyword>
<dbReference type="PANTHER" id="PTHR12196:SF2">
    <property type="entry name" value="DIPHTHINE--AMMONIA LIGASE"/>
    <property type="match status" value="1"/>
</dbReference>
<keyword evidence="5" id="KW-0547">Nucleotide-binding</keyword>
<keyword evidence="6" id="KW-0067">ATP-binding</keyword>
<evidence type="ECO:0000259" key="10">
    <source>
        <dbReference type="Pfam" id="PF01902"/>
    </source>
</evidence>
<dbReference type="GO" id="GO:0017178">
    <property type="term" value="F:diphthine-ammonia ligase activity"/>
    <property type="evidence" value="ECO:0007669"/>
    <property type="project" value="UniProtKB-EC"/>
</dbReference>
<evidence type="ECO:0000313" key="11">
    <source>
        <dbReference type="EMBL" id="PKI83964.1"/>
    </source>
</evidence>
<proteinExistence type="predicted"/>
<protein>
    <recommendedName>
        <fullName evidence="3">Diphthine--ammonia ligase</fullName>
        <ecNumber evidence="2">6.3.1.14</ecNumber>
    </recommendedName>
    <alternativeName>
        <fullName evidence="7">Diphthamide synthase</fullName>
    </alternativeName>
    <alternativeName>
        <fullName evidence="8">Diphthamide synthetase</fullName>
    </alternativeName>
</protein>
<dbReference type="EMBL" id="KZ454990">
    <property type="protein sequence ID" value="PKI83964.1"/>
    <property type="molecule type" value="Genomic_DNA"/>
</dbReference>
<evidence type="ECO:0000256" key="9">
    <source>
        <dbReference type="ARBA" id="ARBA00048108"/>
    </source>
</evidence>
<dbReference type="SUPFAM" id="SSF55298">
    <property type="entry name" value="YjgF-like"/>
    <property type="match status" value="2"/>
</dbReference>
<accession>A0A2N1JBN4</accession>
<organism evidence="11 12">
    <name type="scientific">Malassezia vespertilionis</name>
    <dbReference type="NCBI Taxonomy" id="2020962"/>
    <lineage>
        <taxon>Eukaryota</taxon>
        <taxon>Fungi</taxon>
        <taxon>Dikarya</taxon>
        <taxon>Basidiomycota</taxon>
        <taxon>Ustilaginomycotina</taxon>
        <taxon>Malasseziomycetes</taxon>
        <taxon>Malasseziales</taxon>
        <taxon>Malasseziaceae</taxon>
        <taxon>Malassezia</taxon>
    </lineage>
</organism>
<evidence type="ECO:0000256" key="5">
    <source>
        <dbReference type="ARBA" id="ARBA00022741"/>
    </source>
</evidence>
<feature type="domain" description="Diphthamide synthase" evidence="10">
    <location>
        <begin position="1"/>
        <end position="74"/>
    </location>
</feature>
<dbReference type="EC" id="6.3.1.14" evidence="2"/>
<comment type="pathway">
    <text evidence="1">Protein modification; peptidyl-diphthamide biosynthesis.</text>
</comment>
<evidence type="ECO:0000256" key="8">
    <source>
        <dbReference type="ARBA" id="ARBA00031552"/>
    </source>
</evidence>
<dbReference type="InterPro" id="IPR035959">
    <property type="entry name" value="RutC-like_sf"/>
</dbReference>
<dbReference type="Gene3D" id="3.40.50.620">
    <property type="entry name" value="HUPs"/>
    <property type="match status" value="1"/>
</dbReference>